<dbReference type="SUPFAM" id="SSF54631">
    <property type="entry name" value="CBS-domain pair"/>
    <property type="match status" value="1"/>
</dbReference>
<comment type="caution">
    <text evidence="5">The sequence shown here is derived from an EMBL/GenBank/DDBJ whole genome shotgun (WGS) entry which is preliminary data.</text>
</comment>
<feature type="domain" description="CBS" evidence="3">
    <location>
        <begin position="104"/>
        <end position="161"/>
    </location>
</feature>
<dbReference type="SMART" id="SM00116">
    <property type="entry name" value="CBS"/>
    <property type="match status" value="2"/>
</dbReference>
<dbReference type="Pfam" id="PF00571">
    <property type="entry name" value="CBS"/>
    <property type="match status" value="2"/>
</dbReference>
<evidence type="ECO:0000259" key="3">
    <source>
        <dbReference type="PROSITE" id="PS51371"/>
    </source>
</evidence>
<dbReference type="PROSITE" id="PS51371">
    <property type="entry name" value="CBS"/>
    <property type="match status" value="2"/>
</dbReference>
<dbReference type="RefSeq" id="WP_337311003.1">
    <property type="nucleotide sequence ID" value="NZ_JAEKNS010000075.1"/>
</dbReference>
<proteinExistence type="predicted"/>
<accession>A0A2W5ZCP3</accession>
<dbReference type="PANTHER" id="PTHR43080">
    <property type="entry name" value="CBS DOMAIN-CONTAINING PROTEIN CBSX3, MITOCHONDRIAL"/>
    <property type="match status" value="1"/>
</dbReference>
<evidence type="ECO:0000313" key="7">
    <source>
        <dbReference type="Proteomes" id="UP000606991"/>
    </source>
</evidence>
<dbReference type="EMBL" id="QHBU01000148">
    <property type="protein sequence ID" value="PZR80586.1"/>
    <property type="molecule type" value="Genomic_DNA"/>
</dbReference>
<accession>A0A934N5S6</accession>
<dbReference type="AlphaFoldDB" id="A0A2W5ZCP3"/>
<dbReference type="InterPro" id="IPR051257">
    <property type="entry name" value="Diverse_CBS-Domain"/>
</dbReference>
<reference evidence="5 6" key="1">
    <citation type="journal article" date="2017" name="Nature">
        <title>Atmospheric trace gases support primary production in Antarctic desert surface soil.</title>
        <authorList>
            <person name="Ji M."/>
            <person name="Greening C."/>
            <person name="Vanwonterghem I."/>
            <person name="Carere C.R."/>
            <person name="Bay S.K."/>
            <person name="Steen J.A."/>
            <person name="Montgomery K."/>
            <person name="Lines T."/>
            <person name="Beardall J."/>
            <person name="van Dorst J."/>
            <person name="Snape I."/>
            <person name="Stott M.B."/>
            <person name="Hugenholtz P."/>
            <person name="Ferrari B.C."/>
        </authorList>
    </citation>
    <scope>NUCLEOTIDE SEQUENCE [LARGE SCALE GENOMIC DNA]</scope>
    <source>
        <strain evidence="5">RRmetagenome_bin12</strain>
    </source>
</reference>
<reference evidence="4 7" key="3">
    <citation type="submission" date="2020-10" db="EMBL/GenBank/DDBJ databases">
        <title>Ca. Dormibacterota MAGs.</title>
        <authorList>
            <person name="Montgomery K."/>
        </authorList>
    </citation>
    <scope>NUCLEOTIDE SEQUENCE [LARGE SCALE GENOMIC DNA]</scope>
    <source>
        <strain evidence="4">SC8812_S17_18</strain>
    </source>
</reference>
<feature type="domain" description="CBS" evidence="3">
    <location>
        <begin position="28"/>
        <end position="83"/>
    </location>
</feature>
<evidence type="ECO:0000313" key="4">
    <source>
        <dbReference type="EMBL" id="MBJ7594634.1"/>
    </source>
</evidence>
<dbReference type="Proteomes" id="UP000606991">
    <property type="component" value="Unassembled WGS sequence"/>
</dbReference>
<dbReference type="PANTHER" id="PTHR43080:SF2">
    <property type="entry name" value="CBS DOMAIN-CONTAINING PROTEIN"/>
    <property type="match status" value="1"/>
</dbReference>
<dbReference type="InterPro" id="IPR046342">
    <property type="entry name" value="CBS_dom_sf"/>
</dbReference>
<organism evidence="5 6">
    <name type="scientific">Candidatus Aeolococcus gillhamiae</name>
    <dbReference type="NCBI Taxonomy" id="3127015"/>
    <lineage>
        <taxon>Bacteria</taxon>
        <taxon>Bacillati</taxon>
        <taxon>Candidatus Dormiibacterota</taxon>
        <taxon>Candidatus Dormibacteria</taxon>
        <taxon>Candidatus Aeolococcales</taxon>
        <taxon>Candidatus Aeolococcaceae</taxon>
        <taxon>Candidatus Aeolococcus</taxon>
    </lineage>
</organism>
<evidence type="ECO:0000256" key="2">
    <source>
        <dbReference type="PROSITE-ProRule" id="PRU00703"/>
    </source>
</evidence>
<dbReference type="InterPro" id="IPR000644">
    <property type="entry name" value="CBS_dom"/>
</dbReference>
<evidence type="ECO:0000313" key="5">
    <source>
        <dbReference type="EMBL" id="PZR80586.1"/>
    </source>
</evidence>
<name>A0A2W5ZCP3_9BACT</name>
<evidence type="ECO:0000256" key="1">
    <source>
        <dbReference type="ARBA" id="ARBA00023122"/>
    </source>
</evidence>
<dbReference type="Proteomes" id="UP000248724">
    <property type="component" value="Unassembled WGS sequence"/>
</dbReference>
<dbReference type="Gene3D" id="3.10.580.10">
    <property type="entry name" value="CBS-domain"/>
    <property type="match status" value="2"/>
</dbReference>
<dbReference type="EMBL" id="JAEKNS010000075">
    <property type="protein sequence ID" value="MBJ7594634.1"/>
    <property type="molecule type" value="Genomic_DNA"/>
</dbReference>
<gene>
    <name evidence="5" type="ORF">DLM65_07595</name>
    <name evidence="4" type="ORF">JF886_07180</name>
</gene>
<evidence type="ECO:0000313" key="6">
    <source>
        <dbReference type="Proteomes" id="UP000248724"/>
    </source>
</evidence>
<sequence length="163" mass="17426">MTTTPVAASLDPDRLAPDAGNPAVAAVMRDEVVFCLPSTGVDAVAKLMADNELTEIPVLLDRRPVGYVHQDDILDRLVAGEVVIAGSDVAMRPPTTVVQARDILRTPLLLVDEAQQVREVAAVMAQQGRQVALVMHEDETPVGMLTPRELADHLLAHPEITGA</sequence>
<reference evidence="5" key="2">
    <citation type="submission" date="2018-05" db="EMBL/GenBank/DDBJ databases">
        <authorList>
            <person name="Ferrari B."/>
        </authorList>
    </citation>
    <scope>NUCLEOTIDE SEQUENCE</scope>
    <source>
        <strain evidence="5">RRmetagenome_bin12</strain>
    </source>
</reference>
<keyword evidence="1 2" id="KW-0129">CBS domain</keyword>
<protein>
    <submittedName>
        <fullName evidence="4">CBS domain-containing protein</fullName>
    </submittedName>
</protein>